<dbReference type="SUPFAM" id="SSF51735">
    <property type="entry name" value="NAD(P)-binding Rossmann-fold domains"/>
    <property type="match status" value="1"/>
</dbReference>
<accession>A0A7I9Y5W9</accession>
<evidence type="ECO:0000256" key="1">
    <source>
        <dbReference type="ARBA" id="ARBA00023002"/>
    </source>
</evidence>
<dbReference type="Proteomes" id="UP000465305">
    <property type="component" value="Unassembled WGS sequence"/>
</dbReference>
<organism evidence="2 3">
    <name type="scientific">Mycolicibacter algericus</name>
    <name type="common">Mycobacterium algericum</name>
    <dbReference type="NCBI Taxonomy" id="1288388"/>
    <lineage>
        <taxon>Bacteria</taxon>
        <taxon>Bacillati</taxon>
        <taxon>Actinomycetota</taxon>
        <taxon>Actinomycetes</taxon>
        <taxon>Mycobacteriales</taxon>
        <taxon>Mycobacteriaceae</taxon>
        <taxon>Mycolicibacter</taxon>
    </lineage>
</organism>
<protein>
    <submittedName>
        <fullName evidence="2">Short-chain dehydrogenase</fullName>
    </submittedName>
</protein>
<proteinExistence type="predicted"/>
<dbReference type="Pfam" id="PF00106">
    <property type="entry name" value="adh_short"/>
    <property type="match status" value="1"/>
</dbReference>
<dbReference type="PRINTS" id="PR00081">
    <property type="entry name" value="GDHRDH"/>
</dbReference>
<reference evidence="2 3" key="1">
    <citation type="journal article" date="2019" name="Emerg. Microbes Infect.">
        <title>Comprehensive subspecies identification of 175 nontuberculous mycobacteria species based on 7547 genomic profiles.</title>
        <authorList>
            <person name="Matsumoto Y."/>
            <person name="Kinjo T."/>
            <person name="Motooka D."/>
            <person name="Nabeya D."/>
            <person name="Jung N."/>
            <person name="Uechi K."/>
            <person name="Horii T."/>
            <person name="Iida T."/>
            <person name="Fujita J."/>
            <person name="Nakamura S."/>
        </authorList>
    </citation>
    <scope>NUCLEOTIDE SEQUENCE [LARGE SCALE GENOMIC DNA]</scope>
    <source>
        <strain evidence="2 3">JCM 30723</strain>
    </source>
</reference>
<evidence type="ECO:0000313" key="2">
    <source>
        <dbReference type="EMBL" id="GFG83974.1"/>
    </source>
</evidence>
<comment type="caution">
    <text evidence="2">The sequence shown here is derived from an EMBL/GenBank/DDBJ whole genome shotgun (WGS) entry which is preliminary data.</text>
</comment>
<gene>
    <name evidence="2" type="ORF">MALGJ_06500</name>
</gene>
<dbReference type="InterPro" id="IPR002347">
    <property type="entry name" value="SDR_fam"/>
</dbReference>
<sequence>MRVIVTGANSGVGKATATALAAAGHQVVIACRTVTKGKQAAAEMTGDVEVRHLDLADLSSVRTFADSVDSVDVLVNNAGVLGLPLTRTVDGFEAHIGTNHLGHFALTCLLGDRIRDRIVVVASSNYALARLHLEDLNWQHRRYNPWSAYGESKLANLLFVRELVRRGRTAYAADPGMVASNITRDGSRLVRWAGRVIAPYVGQSTSDGARSTIQAISTDLPNGTYLAPRGLAHQWGKPRPARLRAHALDPTDAQRLWKRSAELTGCDLVAD</sequence>
<dbReference type="Gene3D" id="3.40.50.720">
    <property type="entry name" value="NAD(P)-binding Rossmann-like Domain"/>
    <property type="match status" value="1"/>
</dbReference>
<dbReference type="AlphaFoldDB" id="A0A7I9Y5W9"/>
<dbReference type="PANTHER" id="PTHR43157">
    <property type="entry name" value="PHOSPHATIDYLINOSITOL-GLYCAN BIOSYNTHESIS CLASS F PROTEIN-RELATED"/>
    <property type="match status" value="1"/>
</dbReference>
<name>A0A7I9Y5W9_MYCAL</name>
<dbReference type="EMBL" id="BLKY01000001">
    <property type="protein sequence ID" value="GFG83974.1"/>
    <property type="molecule type" value="Genomic_DNA"/>
</dbReference>
<dbReference type="PANTHER" id="PTHR43157:SF31">
    <property type="entry name" value="PHOSPHATIDYLINOSITOL-GLYCAN BIOSYNTHESIS CLASS F PROTEIN"/>
    <property type="match status" value="1"/>
</dbReference>
<evidence type="ECO:0000313" key="3">
    <source>
        <dbReference type="Proteomes" id="UP000465305"/>
    </source>
</evidence>
<keyword evidence="1" id="KW-0560">Oxidoreductase</keyword>
<dbReference type="RefSeq" id="WP_083039167.1">
    <property type="nucleotide sequence ID" value="NZ_BLKY01000001.1"/>
</dbReference>
<dbReference type="GO" id="GO:0016491">
    <property type="term" value="F:oxidoreductase activity"/>
    <property type="evidence" value="ECO:0007669"/>
    <property type="project" value="UniProtKB-KW"/>
</dbReference>
<dbReference type="PROSITE" id="PS51257">
    <property type="entry name" value="PROKAR_LIPOPROTEIN"/>
    <property type="match status" value="1"/>
</dbReference>
<dbReference type="InterPro" id="IPR036291">
    <property type="entry name" value="NAD(P)-bd_dom_sf"/>
</dbReference>